<evidence type="ECO:0000313" key="6">
    <source>
        <dbReference type="Proteomes" id="UP000045706"/>
    </source>
</evidence>
<dbReference type="OrthoDB" id="10308525at2759"/>
<reference evidence="5 6" key="1">
    <citation type="submission" date="2015-05" db="EMBL/GenBank/DDBJ databases">
        <authorList>
            <person name="Fogelqvist Johan"/>
        </authorList>
    </citation>
    <scope>NUCLEOTIDE SEQUENCE [LARGE SCALE GENOMIC DNA]</scope>
    <source>
        <strain evidence="2">VL1</strain>
        <strain evidence="3">VL2</strain>
    </source>
</reference>
<name>A0A0G4MH83_VERLO</name>
<proteinExistence type="predicted"/>
<dbReference type="EMBL" id="CVQI01025557">
    <property type="protein sequence ID" value="CRK33315.1"/>
    <property type="molecule type" value="Genomic_DNA"/>
</dbReference>
<evidence type="ECO:0000313" key="2">
    <source>
        <dbReference type="EMBL" id="CRK12726.1"/>
    </source>
</evidence>
<dbReference type="EMBL" id="CVQH01004002">
    <property type="protein sequence ID" value="CRK12726.1"/>
    <property type="molecule type" value="Genomic_DNA"/>
</dbReference>
<feature type="region of interest" description="Disordered" evidence="1">
    <location>
        <begin position="85"/>
        <end position="141"/>
    </location>
</feature>
<feature type="compositionally biased region" description="Polar residues" evidence="1">
    <location>
        <begin position="89"/>
        <end position="112"/>
    </location>
</feature>
<protein>
    <submittedName>
        <fullName evidence="3">Uncharacterized protein</fullName>
    </submittedName>
</protein>
<sequence>MSSTPAADVIPASDIINKYAGTIEAAINYVEILKDFGDCVINGEDTSDYLWNIAYHTPKAFQRVMGELHGVLEFLEELWQHQSLKEAGQMSSAESMNCNKERATSTSSNENASPPPLDNSPAKRGNNNGNSCAAAKETKVI</sequence>
<gene>
    <name evidence="2" type="ORF">BN1708_010580</name>
    <name evidence="3" type="ORF">BN1723_003978</name>
    <name evidence="4" type="ORF">HYQ45_018212</name>
</gene>
<evidence type="ECO:0000313" key="3">
    <source>
        <dbReference type="EMBL" id="CRK33315.1"/>
    </source>
</evidence>
<dbReference type="Proteomes" id="UP000689129">
    <property type="component" value="Unassembled WGS sequence"/>
</dbReference>
<dbReference type="Proteomes" id="UP000044602">
    <property type="component" value="Unassembled WGS sequence"/>
</dbReference>
<keyword evidence="5" id="KW-1185">Reference proteome</keyword>
<organism evidence="3 6">
    <name type="scientific">Verticillium longisporum</name>
    <name type="common">Verticillium dahliae var. longisporum</name>
    <dbReference type="NCBI Taxonomy" id="100787"/>
    <lineage>
        <taxon>Eukaryota</taxon>
        <taxon>Fungi</taxon>
        <taxon>Dikarya</taxon>
        <taxon>Ascomycota</taxon>
        <taxon>Pezizomycotina</taxon>
        <taxon>Sordariomycetes</taxon>
        <taxon>Hypocreomycetidae</taxon>
        <taxon>Glomerellales</taxon>
        <taxon>Plectosphaerellaceae</taxon>
        <taxon>Verticillium</taxon>
    </lineage>
</organism>
<accession>A0A0G4MH83</accession>
<evidence type="ECO:0000256" key="1">
    <source>
        <dbReference type="SAM" id="MobiDB-lite"/>
    </source>
</evidence>
<reference evidence="4" key="2">
    <citation type="journal article" date="2021" name="Mol. Plant Pathol.">
        <title>A 20-kb lineage-specific genomic region tames virulence in pathogenic amphidiploid Verticillium longisporum.</title>
        <authorList>
            <person name="Harting R."/>
            <person name="Starke J."/>
            <person name="Kusch H."/>
            <person name="Poggeler S."/>
            <person name="Maurus I."/>
            <person name="Schluter R."/>
            <person name="Landesfeind M."/>
            <person name="Bulla I."/>
            <person name="Nowrousian M."/>
            <person name="de Jonge R."/>
            <person name="Stahlhut G."/>
            <person name="Hoff K.J."/>
            <person name="Asshauer K.P."/>
            <person name="Thurmer A."/>
            <person name="Stanke M."/>
            <person name="Daniel R."/>
            <person name="Morgenstern B."/>
            <person name="Thomma B.P.H.J."/>
            <person name="Kronstad J.W."/>
            <person name="Braus-Stromeyer S.A."/>
            <person name="Braus G.H."/>
        </authorList>
    </citation>
    <scope>NUCLEOTIDE SEQUENCE</scope>
    <source>
        <strain evidence="4">Vl32</strain>
    </source>
</reference>
<evidence type="ECO:0000313" key="5">
    <source>
        <dbReference type="Proteomes" id="UP000044602"/>
    </source>
</evidence>
<dbReference type="Proteomes" id="UP000045706">
    <property type="component" value="Unassembled WGS sequence"/>
</dbReference>
<feature type="non-terminal residue" evidence="3">
    <location>
        <position position="141"/>
    </location>
</feature>
<evidence type="ECO:0000313" key="4">
    <source>
        <dbReference type="EMBL" id="KAG7107844.1"/>
    </source>
</evidence>
<dbReference type="AlphaFoldDB" id="A0A0G4MH83"/>
<dbReference type="EMBL" id="JAEMWZ010000704">
    <property type="protein sequence ID" value="KAG7107844.1"/>
    <property type="molecule type" value="Genomic_DNA"/>
</dbReference>